<evidence type="ECO:0000313" key="8">
    <source>
        <dbReference type="Proteomes" id="UP001310890"/>
    </source>
</evidence>
<dbReference type="GO" id="GO:0005634">
    <property type="term" value="C:nucleus"/>
    <property type="evidence" value="ECO:0007669"/>
    <property type="project" value="UniProtKB-SubCell"/>
</dbReference>
<dbReference type="InterPro" id="IPR038739">
    <property type="entry name" value="ARMC8/Vid28"/>
</dbReference>
<evidence type="ECO:0000256" key="2">
    <source>
        <dbReference type="ARBA" id="ARBA00004496"/>
    </source>
</evidence>
<dbReference type="Proteomes" id="UP001310890">
    <property type="component" value="Unassembled WGS sequence"/>
</dbReference>
<dbReference type="EMBL" id="JAVRRL010000036">
    <property type="protein sequence ID" value="KAK5111815.1"/>
    <property type="molecule type" value="Genomic_DNA"/>
</dbReference>
<comment type="caution">
    <text evidence="7">The sequence shown here is derived from an EMBL/GenBank/DDBJ whole genome shotgun (WGS) entry which is preliminary data.</text>
</comment>
<organism evidence="7 8">
    <name type="scientific">Meristemomyces frigidus</name>
    <dbReference type="NCBI Taxonomy" id="1508187"/>
    <lineage>
        <taxon>Eukaryota</taxon>
        <taxon>Fungi</taxon>
        <taxon>Dikarya</taxon>
        <taxon>Ascomycota</taxon>
        <taxon>Pezizomycotina</taxon>
        <taxon>Dothideomycetes</taxon>
        <taxon>Dothideomycetidae</taxon>
        <taxon>Mycosphaerellales</taxon>
        <taxon>Teratosphaeriaceae</taxon>
        <taxon>Meristemomyces</taxon>
    </lineage>
</organism>
<proteinExistence type="predicted"/>
<evidence type="ECO:0000256" key="6">
    <source>
        <dbReference type="SAM" id="MobiDB-lite"/>
    </source>
</evidence>
<feature type="region of interest" description="Disordered" evidence="6">
    <location>
        <begin position="57"/>
        <end position="77"/>
    </location>
</feature>
<dbReference type="GO" id="GO:0043161">
    <property type="term" value="P:proteasome-mediated ubiquitin-dependent protein catabolic process"/>
    <property type="evidence" value="ECO:0007669"/>
    <property type="project" value="TreeGrafter"/>
</dbReference>
<dbReference type="SUPFAM" id="SSF48371">
    <property type="entry name" value="ARM repeat"/>
    <property type="match status" value="2"/>
</dbReference>
<evidence type="ECO:0000256" key="3">
    <source>
        <dbReference type="ARBA" id="ARBA00022490"/>
    </source>
</evidence>
<evidence type="ECO:0008006" key="9">
    <source>
        <dbReference type="Google" id="ProtNLM"/>
    </source>
</evidence>
<sequence>MEGVDAVRQAATIDGRVAALRRLKNYLVGHDQRKEEAVQCGAIPLLTEILVSTSRTAGKGRTGLHSSGTSPPQHMTPEDDLRLQATIIVGTLANGGGAFIMALLSANTPSILMNALAVDCPAKLTTATLQTLKNIATWWVAERNASHAASQGALDLFSERSSRNLQAILAQRSASSAITQQCRLVTDIISLAATSDSTKADLVANSALLETLSGLLASYTVANGYGAFHGDNSQLPPPPSSGNIPSILAAISTIITGSKFRAHAFFLSPHIMRLFARVTSSCDERQRFGAKEGFVASEQGPLLPLLHVPAYGTTTYQYNSRSFPAGAAMQGSIRKGGSVFDDLPNGGDIDQVNAVCSWLLFLARSMHGSDRLAALRLLALINNAIDTDTFNVGHRSEYEQKKRERNKQMALLAVPMAVHLVQVAGEPKSADLGTQGDRDAQLVKEQACEVLALLVRNFDQLQVAAVDAGAIKHICPILKKSFDNVPLAKLMWSPKPTADGAPSLPVTCVLGSRGLPPEILHAMRCRESALLALSALSEGKEDTHRKSIVEAGVVPCIIDSLKDYPTDYSEKLASNRGQVSAKDGNTIPVILAACRAAKTMSRSVSLLRTSLIDAGIAKPIFQLLTHDEHEVQLAATDVCANLLLDFSPMRDDLLAEGVVKVLTRHARTSNSALRLSSLWALKHLVLGAPKDVKINTLSELGPGWLVNAIEGEHHDIAPMHNNGGGVSVGLSTPNAAGEQVELLNPSSMDVDESAEQDEDGEVMYDESSSTHYQASQLRSTLNQTTTTFDSTNYLLSVRSREQNPLLRAKQNDIAIQEQALDLIRNLLNGDDCAVMLDHLFQQIGATKLFDLFTTHLSPLPSHQTRSLTGSRPLYGPTELIHATISTLTHIANGLPKHKQLLVAQKPLLQAWLPHFTHPERKVRAASLWTVNSLTWIVDESDRRDARQRAMELRAVGIERVVRNALGDGDVDVKERARTAAKQFDQLLGGG</sequence>
<evidence type="ECO:0000313" key="7">
    <source>
        <dbReference type="EMBL" id="KAK5111815.1"/>
    </source>
</evidence>
<dbReference type="GO" id="GO:0034657">
    <property type="term" value="C:GID complex"/>
    <property type="evidence" value="ECO:0007669"/>
    <property type="project" value="TreeGrafter"/>
</dbReference>
<reference evidence="7" key="1">
    <citation type="submission" date="2023-08" db="EMBL/GenBank/DDBJ databases">
        <title>Black Yeasts Isolated from many extreme environments.</title>
        <authorList>
            <person name="Coleine C."/>
            <person name="Stajich J.E."/>
            <person name="Selbmann L."/>
        </authorList>
    </citation>
    <scope>NUCLEOTIDE SEQUENCE</scope>
    <source>
        <strain evidence="7">CCFEE 5401</strain>
    </source>
</reference>
<dbReference type="SMART" id="SM00185">
    <property type="entry name" value="ARM"/>
    <property type="match status" value="5"/>
</dbReference>
<dbReference type="AlphaFoldDB" id="A0AAN7TGM6"/>
<accession>A0AAN7TGM6</accession>
<evidence type="ECO:0000256" key="5">
    <source>
        <dbReference type="ARBA" id="ARBA00023242"/>
    </source>
</evidence>
<dbReference type="InterPro" id="IPR016024">
    <property type="entry name" value="ARM-type_fold"/>
</dbReference>
<keyword evidence="3" id="KW-0963">Cytoplasm</keyword>
<keyword evidence="4" id="KW-0677">Repeat</keyword>
<feature type="compositionally biased region" description="Polar residues" evidence="6">
    <location>
        <begin position="64"/>
        <end position="73"/>
    </location>
</feature>
<keyword evidence="5" id="KW-0539">Nucleus</keyword>
<name>A0AAN7TGM6_9PEZI</name>
<gene>
    <name evidence="7" type="ORF">LTR62_004735</name>
</gene>
<dbReference type="InterPro" id="IPR000225">
    <property type="entry name" value="Armadillo"/>
</dbReference>
<dbReference type="GO" id="GO:0005737">
    <property type="term" value="C:cytoplasm"/>
    <property type="evidence" value="ECO:0007669"/>
    <property type="project" value="UniProtKB-SubCell"/>
</dbReference>
<protein>
    <recommendedName>
        <fullName evidence="9">Armadillo repeat-containing protein 8</fullName>
    </recommendedName>
</protein>
<evidence type="ECO:0000256" key="4">
    <source>
        <dbReference type="ARBA" id="ARBA00022737"/>
    </source>
</evidence>
<dbReference type="PANTHER" id="PTHR15651:SF7">
    <property type="entry name" value="ARMADILLO REPEAT-CONTAINING PROTEIN 8"/>
    <property type="match status" value="1"/>
</dbReference>
<dbReference type="InterPro" id="IPR011989">
    <property type="entry name" value="ARM-like"/>
</dbReference>
<dbReference type="Gene3D" id="1.25.10.10">
    <property type="entry name" value="Leucine-rich Repeat Variant"/>
    <property type="match status" value="3"/>
</dbReference>
<dbReference type="PANTHER" id="PTHR15651">
    <property type="entry name" value="ARMADILLO REPEAT-CONTAINING PROTEIN 8"/>
    <property type="match status" value="1"/>
</dbReference>
<evidence type="ECO:0000256" key="1">
    <source>
        <dbReference type="ARBA" id="ARBA00004123"/>
    </source>
</evidence>
<comment type="subcellular location">
    <subcellularLocation>
        <location evidence="2">Cytoplasm</location>
    </subcellularLocation>
    <subcellularLocation>
        <location evidence="1">Nucleus</location>
    </subcellularLocation>
</comment>